<dbReference type="OMA" id="EDWDICQ"/>
<keyword evidence="3" id="KW-1185">Reference proteome</keyword>
<evidence type="ECO:0000259" key="2">
    <source>
        <dbReference type="PROSITE" id="PS51670"/>
    </source>
</evidence>
<comment type="caution">
    <text evidence="1">Lacks conserved residue(s) required for the propagation of feature annotation.</text>
</comment>
<dbReference type="OrthoDB" id="10026604at2759"/>
<dbReference type="Pfam" id="PF00188">
    <property type="entry name" value="CAP"/>
    <property type="match status" value="1"/>
</dbReference>
<proteinExistence type="predicted"/>
<dbReference type="Gene3D" id="3.40.33.10">
    <property type="entry name" value="CAP"/>
    <property type="match status" value="1"/>
</dbReference>
<dbReference type="InterPro" id="IPR035940">
    <property type="entry name" value="CAP_sf"/>
</dbReference>
<dbReference type="RefSeq" id="XP_055892091.1">
    <property type="nucleotide sequence ID" value="XM_056036116.1"/>
</dbReference>
<dbReference type="SUPFAM" id="SSF55797">
    <property type="entry name" value="PR-1-like"/>
    <property type="match status" value="1"/>
</dbReference>
<feature type="domain" description="ShKT" evidence="2">
    <location>
        <begin position="215"/>
        <end position="251"/>
    </location>
</feature>
<keyword evidence="1" id="KW-1015">Disulfide bond</keyword>
<protein>
    <submittedName>
        <fullName evidence="4">Cysteine-rich venom protein Mr30-like</fullName>
    </submittedName>
</protein>
<dbReference type="Proteomes" id="UP001165740">
    <property type="component" value="Chromosome 7"/>
</dbReference>
<evidence type="ECO:0000313" key="4">
    <source>
        <dbReference type="RefSeq" id="XP_055892091.1"/>
    </source>
</evidence>
<dbReference type="AlphaFoldDB" id="A0A9W3AXY9"/>
<evidence type="ECO:0000313" key="3">
    <source>
        <dbReference type="Proteomes" id="UP001165740"/>
    </source>
</evidence>
<dbReference type="InterPro" id="IPR003582">
    <property type="entry name" value="ShKT_dom"/>
</dbReference>
<dbReference type="PROSITE" id="PS51670">
    <property type="entry name" value="SHKT"/>
    <property type="match status" value="1"/>
</dbReference>
<organism evidence="3 4">
    <name type="scientific">Biomphalaria glabrata</name>
    <name type="common">Bloodfluke planorb</name>
    <name type="synonym">Freshwater snail</name>
    <dbReference type="NCBI Taxonomy" id="6526"/>
    <lineage>
        <taxon>Eukaryota</taxon>
        <taxon>Metazoa</taxon>
        <taxon>Spiralia</taxon>
        <taxon>Lophotrochozoa</taxon>
        <taxon>Mollusca</taxon>
        <taxon>Gastropoda</taxon>
        <taxon>Heterobranchia</taxon>
        <taxon>Euthyneura</taxon>
        <taxon>Panpulmonata</taxon>
        <taxon>Hygrophila</taxon>
        <taxon>Lymnaeoidea</taxon>
        <taxon>Planorbidae</taxon>
        <taxon>Biomphalaria</taxon>
    </lineage>
</organism>
<accession>A0A9W3AXY9</accession>
<reference evidence="4" key="1">
    <citation type="submission" date="2025-08" db="UniProtKB">
        <authorList>
            <consortium name="RefSeq"/>
        </authorList>
    </citation>
    <scope>IDENTIFICATION</scope>
</reference>
<feature type="disulfide bond" evidence="1">
    <location>
        <begin position="235"/>
        <end position="248"/>
    </location>
</feature>
<gene>
    <name evidence="4" type="primary">LOC106067455</name>
</gene>
<evidence type="ECO:0000256" key="1">
    <source>
        <dbReference type="PROSITE-ProRule" id="PRU01005"/>
    </source>
</evidence>
<dbReference type="GeneID" id="106067455"/>
<sequence length="255" mass="29038">MHSELITELHNQHRSNLAAELNISNMNKLVWSETMAEQARSILYRISRNRWRPLANFTEEELNYNFGWTVSQENPIGTILAAWKQEKRVFIRDEKACSPVNRCRNFRHMMNAQQASVGCFNIALNNTAYHILVCSYRGSIHDIFDFEYGPVCSSCESPSSFCDNNLCAACSQTEQRTCDCRKTCTAANLTAGVLDTLTCTCACQFNTGPNCDRPCQDQTFNEEYNFCELATADDCQMQEMRQQCPLSCGFCNRAN</sequence>
<dbReference type="InterPro" id="IPR014044">
    <property type="entry name" value="CAP_dom"/>
</dbReference>
<name>A0A9W3AXY9_BIOGL</name>